<gene>
    <name evidence="1" type="ORF">ERS852444_00701</name>
</gene>
<organism evidence="1 2">
    <name type="scientific">Roseburia inulinivorans</name>
    <dbReference type="NCBI Taxonomy" id="360807"/>
    <lineage>
        <taxon>Bacteria</taxon>
        <taxon>Bacillati</taxon>
        <taxon>Bacillota</taxon>
        <taxon>Clostridia</taxon>
        <taxon>Lachnospirales</taxon>
        <taxon>Lachnospiraceae</taxon>
        <taxon>Roseburia</taxon>
    </lineage>
</organism>
<dbReference type="AlphaFoldDB" id="A0A173S2S2"/>
<evidence type="ECO:0000313" key="1">
    <source>
        <dbReference type="EMBL" id="CUM83648.1"/>
    </source>
</evidence>
<evidence type="ECO:0000313" key="2">
    <source>
        <dbReference type="Proteomes" id="UP000095453"/>
    </source>
</evidence>
<reference evidence="1 2" key="1">
    <citation type="submission" date="2015-09" db="EMBL/GenBank/DDBJ databases">
        <authorList>
            <consortium name="Pathogen Informatics"/>
        </authorList>
    </citation>
    <scope>NUCLEOTIDE SEQUENCE [LARGE SCALE GENOMIC DNA]</scope>
    <source>
        <strain evidence="1 2">2789STDY5608887</strain>
    </source>
</reference>
<accession>A0A173S2S2</accession>
<dbReference type="EMBL" id="CYXX01000004">
    <property type="protein sequence ID" value="CUM83648.1"/>
    <property type="molecule type" value="Genomic_DNA"/>
</dbReference>
<dbReference type="Proteomes" id="UP000095453">
    <property type="component" value="Unassembled WGS sequence"/>
</dbReference>
<name>A0A173S2S2_9FIRM</name>
<proteinExistence type="predicted"/>
<sequence>MKYTGLSTQKNHMMCCCCCQAVCMSTVYFSYALCTR</sequence>
<protein>
    <submittedName>
        <fullName evidence="1">Uncharacterized protein</fullName>
    </submittedName>
</protein>